<organism evidence="7 8">
    <name type="scientific">Gemmatimonas groenlandica</name>
    <dbReference type="NCBI Taxonomy" id="2732249"/>
    <lineage>
        <taxon>Bacteria</taxon>
        <taxon>Pseudomonadati</taxon>
        <taxon>Gemmatimonadota</taxon>
        <taxon>Gemmatimonadia</taxon>
        <taxon>Gemmatimonadales</taxon>
        <taxon>Gemmatimonadaceae</taxon>
        <taxon>Gemmatimonas</taxon>
    </lineage>
</organism>
<dbReference type="Proteomes" id="UP000500938">
    <property type="component" value="Chromosome"/>
</dbReference>
<dbReference type="PANTHER" id="PTHR47816:SF4">
    <property type="entry name" value="RIBOSOMAL RNA SMALL SUBUNIT METHYLTRANSFERASE C"/>
    <property type="match status" value="1"/>
</dbReference>
<dbReference type="InterPro" id="IPR046977">
    <property type="entry name" value="RsmC/RlmG"/>
</dbReference>
<accession>A0A6M4IQU5</accession>
<dbReference type="CDD" id="cd02440">
    <property type="entry name" value="AdoMet_MTases"/>
    <property type="match status" value="1"/>
</dbReference>
<dbReference type="KEGG" id="ggr:HKW67_03415"/>
<dbReference type="EMBL" id="CP053085">
    <property type="protein sequence ID" value="QJR34631.1"/>
    <property type="molecule type" value="Genomic_DNA"/>
</dbReference>
<keyword evidence="3 7" id="KW-0489">Methyltransferase</keyword>
<name>A0A6M4IQU5_9BACT</name>
<keyword evidence="1" id="KW-0963">Cytoplasm</keyword>
<dbReference type="PANTHER" id="PTHR47816">
    <property type="entry name" value="RIBOSOMAL RNA SMALL SUBUNIT METHYLTRANSFERASE C"/>
    <property type="match status" value="1"/>
</dbReference>
<dbReference type="GO" id="GO:0003676">
    <property type="term" value="F:nucleic acid binding"/>
    <property type="evidence" value="ECO:0007669"/>
    <property type="project" value="InterPro"/>
</dbReference>
<keyword evidence="4 7" id="KW-0808">Transferase</keyword>
<evidence type="ECO:0000313" key="7">
    <source>
        <dbReference type="EMBL" id="QJR34631.1"/>
    </source>
</evidence>
<dbReference type="SUPFAM" id="SSF53335">
    <property type="entry name" value="S-adenosyl-L-methionine-dependent methyltransferases"/>
    <property type="match status" value="2"/>
</dbReference>
<gene>
    <name evidence="7" type="ORF">HKW67_03415</name>
</gene>
<dbReference type="GO" id="GO:0008170">
    <property type="term" value="F:N-methyltransferase activity"/>
    <property type="evidence" value="ECO:0007669"/>
    <property type="project" value="UniProtKB-ARBA"/>
</dbReference>
<dbReference type="GO" id="GO:0008757">
    <property type="term" value="F:S-adenosylmethionine-dependent methyltransferase activity"/>
    <property type="evidence" value="ECO:0007669"/>
    <property type="project" value="InterPro"/>
</dbReference>
<dbReference type="InterPro" id="IPR029063">
    <property type="entry name" value="SAM-dependent_MTases_sf"/>
</dbReference>
<reference evidence="7 8" key="1">
    <citation type="submission" date="2020-05" db="EMBL/GenBank/DDBJ databases">
        <title>Complete genome sequence of Gemmatimonas greenlandica TET16.</title>
        <authorList>
            <person name="Zeng Y."/>
        </authorList>
    </citation>
    <scope>NUCLEOTIDE SEQUENCE [LARGE SCALE GENOMIC DNA]</scope>
    <source>
        <strain evidence="7 8">TET16</strain>
    </source>
</reference>
<feature type="domain" description="Methyltransferase small" evidence="6">
    <location>
        <begin position="29"/>
        <end position="189"/>
    </location>
</feature>
<dbReference type="GO" id="GO:0032259">
    <property type="term" value="P:methylation"/>
    <property type="evidence" value="ECO:0007669"/>
    <property type="project" value="UniProtKB-KW"/>
</dbReference>
<dbReference type="InterPro" id="IPR007848">
    <property type="entry name" value="Small_mtfrase_dom"/>
</dbReference>
<dbReference type="AlphaFoldDB" id="A0A6M4IQU5"/>
<protein>
    <submittedName>
        <fullName evidence="7">Methyltransferase</fullName>
    </submittedName>
</protein>
<evidence type="ECO:0000256" key="5">
    <source>
        <dbReference type="ARBA" id="ARBA00022691"/>
    </source>
</evidence>
<evidence type="ECO:0000259" key="6">
    <source>
        <dbReference type="Pfam" id="PF05175"/>
    </source>
</evidence>
<dbReference type="Pfam" id="PF05175">
    <property type="entry name" value="MTS"/>
    <property type="match status" value="2"/>
</dbReference>
<evidence type="ECO:0000313" key="8">
    <source>
        <dbReference type="Proteomes" id="UP000500938"/>
    </source>
</evidence>
<dbReference type="Gene3D" id="3.40.50.150">
    <property type="entry name" value="Vaccinia Virus protein VP39"/>
    <property type="match status" value="2"/>
</dbReference>
<evidence type="ECO:0000256" key="3">
    <source>
        <dbReference type="ARBA" id="ARBA00022603"/>
    </source>
</evidence>
<dbReference type="GO" id="GO:0006364">
    <property type="term" value="P:rRNA processing"/>
    <property type="evidence" value="ECO:0007669"/>
    <property type="project" value="UniProtKB-KW"/>
</dbReference>
<dbReference type="InterPro" id="IPR002052">
    <property type="entry name" value="DNA_methylase_N6_adenine_CS"/>
</dbReference>
<keyword evidence="2" id="KW-0698">rRNA processing</keyword>
<dbReference type="RefSeq" id="WP_171224059.1">
    <property type="nucleotide sequence ID" value="NZ_CP053085.1"/>
</dbReference>
<keyword evidence="8" id="KW-1185">Reference proteome</keyword>
<keyword evidence="5" id="KW-0949">S-adenosyl-L-methionine</keyword>
<evidence type="ECO:0000256" key="1">
    <source>
        <dbReference type="ARBA" id="ARBA00022490"/>
    </source>
</evidence>
<feature type="domain" description="Methyltransferase small" evidence="6">
    <location>
        <begin position="230"/>
        <end position="396"/>
    </location>
</feature>
<dbReference type="PROSITE" id="PS00092">
    <property type="entry name" value="N6_MTASE"/>
    <property type="match status" value="1"/>
</dbReference>
<evidence type="ECO:0000256" key="4">
    <source>
        <dbReference type="ARBA" id="ARBA00022679"/>
    </source>
</evidence>
<evidence type="ECO:0000256" key="2">
    <source>
        <dbReference type="ARBA" id="ARBA00022552"/>
    </source>
</evidence>
<proteinExistence type="predicted"/>
<sequence>MTTPTETAPDRYAFWQNAPLSIAGSRVLVATKPGVFAHGTVDPASMMLAEQMASMGKSTSVHLNCGNGMVPAAAAVAGGASILWCSDRSLPSVQATERTMAANGIAGSHVVHAHGTHAFPLALAADVVTIRVSTDKLALQQLIWEAFHALRIGGKCYIAGANDEGVKPAVRLLESIFGLARLEAQHSGHRLAVATKTQIAPASLTEGTSPYLDPDHFRDVAVTLKGVAHTLYSRPGVFSWEHLDEATQILGDVLDIRAGESVLDLGCGAGALGLTAATLSGSGRVLMVDADAEAVRCAARGIAKAELGNAEVRTSDVGGGVGEEQFDVVVSNPPFHQGKATDLMVPRQFIADAYAHLKVGGRLLLVANRTLPYEQVIGDRFGEVRTVHDGRRFKVLGATR</sequence>